<reference evidence="1 2" key="1">
    <citation type="submission" date="2018-10" db="EMBL/GenBank/DDBJ databases">
        <authorList>
            <person name="Zhang X."/>
        </authorList>
    </citation>
    <scope>NUCLEOTIDE SEQUENCE [LARGE SCALE GENOMIC DNA]</scope>
    <source>
        <strain evidence="1 2">SK-G1</strain>
    </source>
</reference>
<sequence length="72" mass="8327">MLTKCPLKPRKTIVGKDRRDNEVPLNEASYKEEEVYDFGECIHKECAFWSTDAECCGILLLSDTGMYFSMRI</sequence>
<dbReference type="Proteomes" id="UP000280960">
    <property type="component" value="Chromosome"/>
</dbReference>
<protein>
    <submittedName>
        <fullName evidence="1">Uncharacterized protein</fullName>
    </submittedName>
</protein>
<evidence type="ECO:0000313" key="1">
    <source>
        <dbReference type="EMBL" id="AYO30224.1"/>
    </source>
</evidence>
<organism evidence="1 2">
    <name type="scientific">Biomaibacter acetigenes</name>
    <dbReference type="NCBI Taxonomy" id="2316383"/>
    <lineage>
        <taxon>Bacteria</taxon>
        <taxon>Bacillati</taxon>
        <taxon>Bacillota</taxon>
        <taxon>Clostridia</taxon>
        <taxon>Thermosediminibacterales</taxon>
        <taxon>Tepidanaerobacteraceae</taxon>
        <taxon>Biomaibacter</taxon>
    </lineage>
</organism>
<gene>
    <name evidence="1" type="ORF">D2962_05970</name>
</gene>
<proteinExistence type="predicted"/>
<dbReference type="KEGG" id="bacg:D2962_05970"/>
<evidence type="ECO:0000313" key="2">
    <source>
        <dbReference type="Proteomes" id="UP000280960"/>
    </source>
</evidence>
<accession>A0A3G2R3Y3</accession>
<dbReference type="EMBL" id="CP033169">
    <property type="protein sequence ID" value="AYO30224.1"/>
    <property type="molecule type" value="Genomic_DNA"/>
</dbReference>
<name>A0A3G2R3Y3_9FIRM</name>
<dbReference type="AlphaFoldDB" id="A0A3G2R3Y3"/>
<keyword evidence="2" id="KW-1185">Reference proteome</keyword>
<dbReference type="RefSeq" id="WP_122014459.1">
    <property type="nucleotide sequence ID" value="NZ_CP033169.1"/>
</dbReference>